<keyword evidence="1" id="KW-0175">Coiled coil</keyword>
<evidence type="ECO:0000256" key="1">
    <source>
        <dbReference type="SAM" id="Coils"/>
    </source>
</evidence>
<dbReference type="SMART" id="SM00273">
    <property type="entry name" value="ENTH"/>
    <property type="match status" value="1"/>
</dbReference>
<protein>
    <submittedName>
        <fullName evidence="5">Telomere length regulation protein TEL2 homolog</fullName>
    </submittedName>
</protein>
<dbReference type="GO" id="GO:0005543">
    <property type="term" value="F:phospholipid binding"/>
    <property type="evidence" value="ECO:0007669"/>
    <property type="project" value="TreeGrafter"/>
</dbReference>
<dbReference type="InterPro" id="IPR008942">
    <property type="entry name" value="ENTH_VHS"/>
</dbReference>
<dbReference type="InterPro" id="IPR016024">
    <property type="entry name" value="ARM-type_fold"/>
</dbReference>
<name>A0A9R0EL76_SPOFR</name>
<dbReference type="FunFam" id="1.25.40.90:FF:000006">
    <property type="entry name" value="Clathrin interactor 1"/>
    <property type="match status" value="1"/>
</dbReference>
<dbReference type="InterPro" id="IPR013809">
    <property type="entry name" value="ENTH"/>
</dbReference>
<keyword evidence="4" id="KW-1185">Reference proteome</keyword>
<dbReference type="CTD" id="42632"/>
<dbReference type="SUPFAM" id="SSF48464">
    <property type="entry name" value="ENTH/VHS domain"/>
    <property type="match status" value="1"/>
</dbReference>
<dbReference type="OrthoDB" id="4033880at2759"/>
<dbReference type="CDD" id="cd16989">
    <property type="entry name" value="ENTH_EpsinR"/>
    <property type="match status" value="1"/>
</dbReference>
<dbReference type="SUPFAM" id="SSF48371">
    <property type="entry name" value="ARM repeat"/>
    <property type="match status" value="1"/>
</dbReference>
<dbReference type="PROSITE" id="PS50942">
    <property type="entry name" value="ENTH"/>
    <property type="match status" value="1"/>
</dbReference>
<feature type="compositionally biased region" description="Basic and acidic residues" evidence="2">
    <location>
        <begin position="220"/>
        <end position="230"/>
    </location>
</feature>
<feature type="domain" description="ENTH" evidence="3">
    <location>
        <begin position="19"/>
        <end position="152"/>
    </location>
</feature>
<dbReference type="GO" id="GO:0030276">
    <property type="term" value="F:clathrin binding"/>
    <property type="evidence" value="ECO:0007669"/>
    <property type="project" value="TreeGrafter"/>
</dbReference>
<dbReference type="Pfam" id="PF10193">
    <property type="entry name" value="Telomere_reg-2"/>
    <property type="match status" value="1"/>
</dbReference>
<proteinExistence type="predicted"/>
<feature type="region of interest" description="Disordered" evidence="2">
    <location>
        <begin position="181"/>
        <end position="281"/>
    </location>
</feature>
<feature type="compositionally biased region" description="Basic and acidic residues" evidence="2">
    <location>
        <begin position="240"/>
        <end position="261"/>
    </location>
</feature>
<dbReference type="InterPro" id="IPR019337">
    <property type="entry name" value="Telomere_length_regulation_dom"/>
</dbReference>
<dbReference type="RefSeq" id="XP_035441585.2">
    <property type="nucleotide sequence ID" value="XM_035585692.2"/>
</dbReference>
<dbReference type="GO" id="GO:0030125">
    <property type="term" value="C:clathrin vesicle coat"/>
    <property type="evidence" value="ECO:0007669"/>
    <property type="project" value="TreeGrafter"/>
</dbReference>
<evidence type="ECO:0000313" key="4">
    <source>
        <dbReference type="Proteomes" id="UP000829999"/>
    </source>
</evidence>
<dbReference type="Pfam" id="PF01417">
    <property type="entry name" value="ENTH"/>
    <property type="match status" value="1"/>
</dbReference>
<dbReference type="PANTHER" id="PTHR12276">
    <property type="entry name" value="EPSIN/ENT-RELATED"/>
    <property type="match status" value="1"/>
</dbReference>
<dbReference type="GO" id="GO:0005886">
    <property type="term" value="C:plasma membrane"/>
    <property type="evidence" value="ECO:0007669"/>
    <property type="project" value="TreeGrafter"/>
</dbReference>
<feature type="compositionally biased region" description="Acidic residues" evidence="2">
    <location>
        <begin position="199"/>
        <end position="210"/>
    </location>
</feature>
<feature type="compositionally biased region" description="Basic and acidic residues" evidence="2">
    <location>
        <begin position="184"/>
        <end position="198"/>
    </location>
</feature>
<evidence type="ECO:0000313" key="5">
    <source>
        <dbReference type="RefSeq" id="XP_035441585.2"/>
    </source>
</evidence>
<feature type="coiled-coil region" evidence="1">
    <location>
        <begin position="963"/>
        <end position="990"/>
    </location>
</feature>
<dbReference type="InterPro" id="IPR038528">
    <property type="entry name" value="TEL2_C_sf"/>
</dbReference>
<evidence type="ECO:0000256" key="2">
    <source>
        <dbReference type="SAM" id="MobiDB-lite"/>
    </source>
</evidence>
<evidence type="ECO:0000259" key="3">
    <source>
        <dbReference type="PROSITE" id="PS50942"/>
    </source>
</evidence>
<dbReference type="Gene3D" id="1.25.40.90">
    <property type="match status" value="1"/>
</dbReference>
<dbReference type="Proteomes" id="UP000829999">
    <property type="component" value="Chromosome 13"/>
</dbReference>
<organism evidence="4 5">
    <name type="scientific">Spodoptera frugiperda</name>
    <name type="common">Fall armyworm</name>
    <dbReference type="NCBI Taxonomy" id="7108"/>
    <lineage>
        <taxon>Eukaryota</taxon>
        <taxon>Metazoa</taxon>
        <taxon>Ecdysozoa</taxon>
        <taxon>Arthropoda</taxon>
        <taxon>Hexapoda</taxon>
        <taxon>Insecta</taxon>
        <taxon>Pterygota</taxon>
        <taxon>Neoptera</taxon>
        <taxon>Endopterygota</taxon>
        <taxon>Lepidoptera</taxon>
        <taxon>Glossata</taxon>
        <taxon>Ditrysia</taxon>
        <taxon>Noctuoidea</taxon>
        <taxon>Noctuidae</taxon>
        <taxon>Amphipyrinae</taxon>
        <taxon>Spodoptera</taxon>
    </lineage>
</organism>
<accession>A0A9R0EL76</accession>
<dbReference type="GO" id="GO:0006897">
    <property type="term" value="P:endocytosis"/>
    <property type="evidence" value="ECO:0007669"/>
    <property type="project" value="TreeGrafter"/>
</dbReference>
<sequence>MDRFISMWKVRELADKVTNVVMNYTEVEGKVREATSDEAWGPTGQQMQELALATFTYEHFPEVMSMLWRRMLHDNRSHWRRTYKCLLLLSYLVRNGSERVVTSAREHIYDLRSLENYTYVDDVGKDQGINIRHKVRELIDFIQDDEKLREERKKAKKNKDKYIGMSSDAVVMGMRGGSGAWGEYSDRSGNWEEPKERNDEDEYEREDSDGDYGHHRERRPHKENVYRDSDVVSSSPPRARSLEPGERGDRGERPERGDRGTHKPFSINLKSPAKQKPSTPVKKIDLGAAATYGQSASGAGVSGPAEAAPPAQSQELLDDLFKTCAPATHAPHNDVLDDFDPRAEEPLPRKVSNEFGDFTNAFGPPANNNEGFADFSSAFTDNNNSNNLLSAGTNLAPTPNLMAPSNNLIAPSNNLMAPSNNLMAPSNNLMAPSNNLMAPSNNLMGIGSNLMTPANNLLSSSNNSAAASAAASNVDLLSELSPSPGFGAVDALSSQLAATTLQPTLTPGETSPSPLQRAVELAMQAILATPRITSQAQLARLQAALGAVLCALPGPLTLHKLCATEPPALQGPDIPGYSRLLAAAGRGLLPHWPALEQPLRGLFLVEDSFQLSHEILSVLCGLLKTENNSVTLKALSDLLVAYVKSDAILTAIVDCSRPCEEADYYALQHAWENYVQLLATLPQRVANRLEIHTPKGFSHENYSYYLMFHVIRVMDFMSDSSFHQGAQYNVKCLAHLLSKIITNYYMSGDSPVIATFVDILAGWTETQGPDRYVKRKLIQTLLRHLSRQAIEYLCVVLLRRCPIDYKADQQIIYNVIGDNFDTNNDWREILSYKIPFYVKPKDYKDTTIQENLLYYLSYTKHSESNVSDLVLRLSTVWADVRPANTCSLAEHVYISQLLILAVRYRVTMSLWTKSVWKTSDLKNILLRGMGKHLDVLSPEYRCVGMATVETLLRIMAELDTDKKAELKFEYEEMSDACRDLQRNLSELAHRCLIEHRRRGPHHHVPRPLQLKRNLDFIARKFSDNENCREHNTLVSCAVKGPEQTKEIVKTIISVKLDALDGKQEDLDSDDDLVPYDMANDAPAAARKHPKYLRDLIELIVDALDVELFEGSLQVAEQLVNKQLRDEDVKVVIELLDLFVHLEPKYQIDDFDNIKFRTCVAIVCERPEVAAEHLCRDIHTDIGRYSVATKLFMLDVLAEAVNRIADVYSQKDKPEPAAEVICEPQEDLPPEEIIRRRLINKTRYFHTIRPHPFAKAKKNRFAAVSDYFFFPLLGGFGHHQLTLSHHTLKHDVDNILLLKFLSVVGNVVLASKNCPRVSVYSWEVVKVVLYMRYSPEPKVQTGVMSLLAAVVIAVPPSILKAEFFDVMMELRSWLVDCLRNVDLTMRLGGPQSEAAVFAGQVLGLMEKTLGDSAE</sequence>
<gene>
    <name evidence="5" type="primary">LOC118270237</name>
</gene>
<dbReference type="Gene3D" id="1.25.40.720">
    <property type="entry name" value="Telomere length regulation protein 2, C-terminal domain"/>
    <property type="match status" value="2"/>
</dbReference>
<dbReference type="GO" id="GO:0005768">
    <property type="term" value="C:endosome"/>
    <property type="evidence" value="ECO:0007669"/>
    <property type="project" value="TreeGrafter"/>
</dbReference>
<reference evidence="5" key="1">
    <citation type="submission" date="2025-08" db="UniProtKB">
        <authorList>
            <consortium name="RefSeq"/>
        </authorList>
    </citation>
    <scope>IDENTIFICATION</scope>
    <source>
        <tissue evidence="5">Whole larval tissue</tissue>
    </source>
</reference>
<dbReference type="PANTHER" id="PTHR12276:SF45">
    <property type="entry name" value="CLATHRIN INTERACTOR 1"/>
    <property type="match status" value="1"/>
</dbReference>
<dbReference type="GeneID" id="118270237"/>